<feature type="region of interest" description="Disordered" evidence="1">
    <location>
        <begin position="222"/>
        <end position="247"/>
    </location>
</feature>
<evidence type="ECO:0000313" key="3">
    <source>
        <dbReference type="EMBL" id="CAK5268597.1"/>
    </source>
</evidence>
<dbReference type="Proteomes" id="UP001295794">
    <property type="component" value="Unassembled WGS sequence"/>
</dbReference>
<dbReference type="InterPro" id="IPR046985">
    <property type="entry name" value="IP5"/>
</dbReference>
<dbReference type="GO" id="GO:0046856">
    <property type="term" value="P:phosphatidylinositol dephosphorylation"/>
    <property type="evidence" value="ECO:0007669"/>
    <property type="project" value="InterPro"/>
</dbReference>
<organism evidence="3 4">
    <name type="scientific">Mycena citricolor</name>
    <dbReference type="NCBI Taxonomy" id="2018698"/>
    <lineage>
        <taxon>Eukaryota</taxon>
        <taxon>Fungi</taxon>
        <taxon>Dikarya</taxon>
        <taxon>Basidiomycota</taxon>
        <taxon>Agaricomycotina</taxon>
        <taxon>Agaricomycetes</taxon>
        <taxon>Agaricomycetidae</taxon>
        <taxon>Agaricales</taxon>
        <taxon>Marasmiineae</taxon>
        <taxon>Mycenaceae</taxon>
        <taxon>Mycena</taxon>
    </lineage>
</organism>
<comment type="caution">
    <text evidence="3">The sequence shown here is derived from an EMBL/GenBank/DDBJ whole genome shotgun (WGS) entry which is preliminary data.</text>
</comment>
<dbReference type="AlphaFoldDB" id="A0AAD2H419"/>
<dbReference type="PANTHER" id="PTHR11200:SF275">
    <property type="entry name" value="LD06095P"/>
    <property type="match status" value="1"/>
</dbReference>
<protein>
    <recommendedName>
        <fullName evidence="2">Inositol polyphosphate-related phosphatase domain-containing protein</fullName>
    </recommendedName>
</protein>
<dbReference type="InterPro" id="IPR036691">
    <property type="entry name" value="Endo/exonu/phosph_ase_sf"/>
</dbReference>
<dbReference type="Pfam" id="PF22669">
    <property type="entry name" value="Exo_endo_phos2"/>
    <property type="match status" value="2"/>
</dbReference>
<feature type="compositionally biased region" description="Low complexity" evidence="1">
    <location>
        <begin position="687"/>
        <end position="705"/>
    </location>
</feature>
<feature type="region of interest" description="Disordered" evidence="1">
    <location>
        <begin position="674"/>
        <end position="754"/>
    </location>
</feature>
<dbReference type="PANTHER" id="PTHR11200">
    <property type="entry name" value="INOSITOL 5-PHOSPHATASE"/>
    <property type="match status" value="1"/>
</dbReference>
<reference evidence="3" key="1">
    <citation type="submission" date="2023-11" db="EMBL/GenBank/DDBJ databases">
        <authorList>
            <person name="De Vega J J."/>
            <person name="De Vega J J."/>
        </authorList>
    </citation>
    <scope>NUCLEOTIDE SEQUENCE</scope>
</reference>
<feature type="compositionally biased region" description="Basic and acidic residues" evidence="1">
    <location>
        <begin position="476"/>
        <end position="500"/>
    </location>
</feature>
<evidence type="ECO:0000313" key="4">
    <source>
        <dbReference type="Proteomes" id="UP001295794"/>
    </source>
</evidence>
<dbReference type="Gene3D" id="3.60.10.10">
    <property type="entry name" value="Endonuclease/exonuclease/phosphatase"/>
    <property type="match status" value="1"/>
</dbReference>
<dbReference type="GO" id="GO:0004439">
    <property type="term" value="F:phosphatidylinositol-4,5-bisphosphate 5-phosphatase activity"/>
    <property type="evidence" value="ECO:0007669"/>
    <property type="project" value="TreeGrafter"/>
</dbReference>
<proteinExistence type="predicted"/>
<accession>A0AAD2H419</accession>
<dbReference type="SMART" id="SM00128">
    <property type="entry name" value="IPPc"/>
    <property type="match status" value="1"/>
</dbReference>
<feature type="compositionally biased region" description="Acidic residues" evidence="1">
    <location>
        <begin position="501"/>
        <end position="513"/>
    </location>
</feature>
<sequence>LIHKSLYGIGPTISLRVRRCFDLYSGRRCAPIERVQASKHESSLMTRTQPSLVSPDSTIITDPTLRPWGDVSQSYYDSNGVCRTAQCRKCLDSPAKSLPAISGCCTTLTKFDCNPSSLHSVPAAPKSLKVRIVTWNMHDSLPQVGRYYLVHISGLRAVNPGRFRGTLGESPTVHYQRGFSRHRFPSTSADDAHPYHLVIVAGQECPSMLRIPMGLGAGFKLIDREKDKETDKPRDREGEGREPLAHHEGFGWTSMIEDWLCHGVRGASPTPSDISSPKPLAPRSSPKDRRGPYQLLVKERMMGLYLSVYIHRELRPFVKGISRSAVTAGLIGGRVGNKGGVGISLDIAGMPEALLVHMECHKYDRNHIPIHQCASCGTRGESQSQTGELRKDQNLTDKFDFTFLCGDLNFRLDITRLHADWLISRQDYSQALAFDQLRKAMQSGEAFAGFHEAPINFPPTFKYDVLRTIKRPRRGSMMERWKPPAERSTRITEIEEQSREEGDESDGEAEAVEAGEAASLSSSVWTSMHSKHGTDADEDCAQPSPSSNGRSSLSSPASRLSLSAAASKAKNKWLALVSPSSPQRWSFDGVGLPPSLKRLSSSKSNAWISDEEEDQDEDKGVYDSSHKKRVPSWCDRVLWKSTVQLHVDSEEDDASDFGSGRPRTRVAQFLANALRPLSSRTNSRRGSYSSFVSSASSAEAASVSSPPTPEDVDLGQQAPFSRFVARSRSSEAITMSSPPGSHPSPISPGPRPRRASLVHDHRAATPSRWRFFPSFLSHPSAHSSDGPPSDGPRRGEVFCTSYRTLDDRGMRRLEGRSDHRPVIGTYTIYI</sequence>
<feature type="compositionally biased region" description="Pro residues" evidence="1">
    <location>
        <begin position="740"/>
        <end position="750"/>
    </location>
</feature>
<feature type="region of interest" description="Disordered" evidence="1">
    <location>
        <begin position="579"/>
        <end position="627"/>
    </location>
</feature>
<dbReference type="SUPFAM" id="SSF56219">
    <property type="entry name" value="DNase I-like"/>
    <property type="match status" value="1"/>
</dbReference>
<name>A0AAD2H419_9AGAR</name>
<keyword evidence="4" id="KW-1185">Reference proteome</keyword>
<feature type="region of interest" description="Disordered" evidence="1">
    <location>
        <begin position="267"/>
        <end position="292"/>
    </location>
</feature>
<feature type="compositionally biased region" description="Low complexity" evidence="1">
    <location>
        <begin position="514"/>
        <end position="523"/>
    </location>
</feature>
<dbReference type="InterPro" id="IPR000300">
    <property type="entry name" value="IPPc"/>
</dbReference>
<feature type="compositionally biased region" description="Low complexity" evidence="1">
    <location>
        <begin position="543"/>
        <end position="556"/>
    </location>
</feature>
<dbReference type="EMBL" id="CAVNYO010000138">
    <property type="protein sequence ID" value="CAK5268597.1"/>
    <property type="molecule type" value="Genomic_DNA"/>
</dbReference>
<feature type="non-terminal residue" evidence="3">
    <location>
        <position position="1"/>
    </location>
</feature>
<feature type="domain" description="Inositol polyphosphate-related phosphatase" evidence="2">
    <location>
        <begin position="207"/>
        <end position="513"/>
    </location>
</feature>
<feature type="compositionally biased region" description="Low complexity" evidence="1">
    <location>
        <begin position="592"/>
        <end position="604"/>
    </location>
</feature>
<feature type="region of interest" description="Disordered" evidence="1">
    <location>
        <begin position="475"/>
        <end position="556"/>
    </location>
</feature>
<gene>
    <name evidence="3" type="ORF">MYCIT1_LOCUS11888</name>
</gene>
<evidence type="ECO:0000259" key="2">
    <source>
        <dbReference type="SMART" id="SM00128"/>
    </source>
</evidence>
<evidence type="ECO:0000256" key="1">
    <source>
        <dbReference type="SAM" id="MobiDB-lite"/>
    </source>
</evidence>